<feature type="transmembrane region" description="Helical" evidence="7">
    <location>
        <begin position="68"/>
        <end position="89"/>
    </location>
</feature>
<organism evidence="9 10">
    <name type="scientific">Tistrella mobilis</name>
    <dbReference type="NCBI Taxonomy" id="171437"/>
    <lineage>
        <taxon>Bacteria</taxon>
        <taxon>Pseudomonadati</taxon>
        <taxon>Pseudomonadota</taxon>
        <taxon>Alphaproteobacteria</taxon>
        <taxon>Geminicoccales</taxon>
        <taxon>Geminicoccaceae</taxon>
        <taxon>Tistrella</taxon>
    </lineage>
</organism>
<dbReference type="PANTHER" id="PTHR43163">
    <property type="entry name" value="DIPEPTIDE TRANSPORT SYSTEM PERMEASE PROTEIN DPPB-RELATED"/>
    <property type="match status" value="1"/>
</dbReference>
<comment type="subcellular location">
    <subcellularLocation>
        <location evidence="1">Cell membrane</location>
        <topology evidence="1">Multi-pass membrane protein</topology>
    </subcellularLocation>
</comment>
<evidence type="ECO:0000256" key="1">
    <source>
        <dbReference type="ARBA" id="ARBA00004651"/>
    </source>
</evidence>
<evidence type="ECO:0000259" key="8">
    <source>
        <dbReference type="PROSITE" id="PS50928"/>
    </source>
</evidence>
<evidence type="ECO:0000256" key="4">
    <source>
        <dbReference type="ARBA" id="ARBA00022692"/>
    </source>
</evidence>
<dbReference type="Proteomes" id="UP000257706">
    <property type="component" value="Unassembled WGS sequence"/>
</dbReference>
<evidence type="ECO:0000256" key="2">
    <source>
        <dbReference type="ARBA" id="ARBA00022448"/>
    </source>
</evidence>
<keyword evidence="5 7" id="KW-1133">Transmembrane helix</keyword>
<dbReference type="SUPFAM" id="SSF161098">
    <property type="entry name" value="MetI-like"/>
    <property type="match status" value="1"/>
</dbReference>
<proteinExistence type="predicted"/>
<evidence type="ECO:0000313" key="10">
    <source>
        <dbReference type="Proteomes" id="UP000257706"/>
    </source>
</evidence>
<reference evidence="9 10" key="1">
    <citation type="journal article" date="2018" name="Nat. Biotechnol.">
        <title>A standardized bacterial taxonomy based on genome phylogeny substantially revises the tree of life.</title>
        <authorList>
            <person name="Parks D.H."/>
            <person name="Chuvochina M."/>
            <person name="Waite D.W."/>
            <person name="Rinke C."/>
            <person name="Skarshewski A."/>
            <person name="Chaumeil P.A."/>
            <person name="Hugenholtz P."/>
        </authorList>
    </citation>
    <scope>NUCLEOTIDE SEQUENCE [LARGE SCALE GENOMIC DNA]</scope>
    <source>
        <strain evidence="9">UBA8739</strain>
    </source>
</reference>
<dbReference type="EMBL" id="DMAI01000092">
    <property type="protein sequence ID" value="HAE46907.1"/>
    <property type="molecule type" value="Genomic_DNA"/>
</dbReference>
<protein>
    <submittedName>
        <fullName evidence="9">Peptide ABC transporter permease</fullName>
    </submittedName>
</protein>
<dbReference type="InterPro" id="IPR035906">
    <property type="entry name" value="MetI-like_sf"/>
</dbReference>
<evidence type="ECO:0000256" key="3">
    <source>
        <dbReference type="ARBA" id="ARBA00022475"/>
    </source>
</evidence>
<dbReference type="GO" id="GO:0071916">
    <property type="term" value="F:dipeptide transmembrane transporter activity"/>
    <property type="evidence" value="ECO:0007669"/>
    <property type="project" value="TreeGrafter"/>
</dbReference>
<dbReference type="Gene3D" id="1.10.3720.10">
    <property type="entry name" value="MetI-like"/>
    <property type="match status" value="1"/>
</dbReference>
<name>A0A3B9IHY4_9PROT</name>
<keyword evidence="2" id="KW-0813">Transport</keyword>
<evidence type="ECO:0000313" key="9">
    <source>
        <dbReference type="EMBL" id="HAE46907.1"/>
    </source>
</evidence>
<keyword evidence="4 7" id="KW-0812">Transmembrane</keyword>
<keyword evidence="3" id="KW-1003">Cell membrane</keyword>
<dbReference type="GO" id="GO:0005886">
    <property type="term" value="C:plasma membrane"/>
    <property type="evidence" value="ECO:0007669"/>
    <property type="project" value="UniProtKB-SubCell"/>
</dbReference>
<dbReference type="AlphaFoldDB" id="A0A3B9IHY4"/>
<dbReference type="PROSITE" id="PS50928">
    <property type="entry name" value="ABC_TM1"/>
    <property type="match status" value="1"/>
</dbReference>
<feature type="non-terminal residue" evidence="9">
    <location>
        <position position="1"/>
    </location>
</feature>
<dbReference type="InterPro" id="IPR000515">
    <property type="entry name" value="MetI-like"/>
</dbReference>
<feature type="non-terminal residue" evidence="9">
    <location>
        <position position="114"/>
    </location>
</feature>
<accession>A0A3B9IHY4</accession>
<sequence>VALLAGERGLTPERHAQMLAQLGLDRPMVEQYFSYLWSLAQGDFGRSLVTRSPVLNDFLTLFPATLELSFAAMIFAVAIGLPAGILAAVRRGSALDHTVMAGALTGYSMPIFWW</sequence>
<gene>
    <name evidence="9" type="ORF">DCK97_05760</name>
</gene>
<evidence type="ECO:0000256" key="7">
    <source>
        <dbReference type="SAM" id="Phobius"/>
    </source>
</evidence>
<evidence type="ECO:0000256" key="6">
    <source>
        <dbReference type="ARBA" id="ARBA00023136"/>
    </source>
</evidence>
<feature type="domain" description="ABC transmembrane type-1" evidence="8">
    <location>
        <begin position="62"/>
        <end position="114"/>
    </location>
</feature>
<keyword evidence="6 7" id="KW-0472">Membrane</keyword>
<dbReference type="PANTHER" id="PTHR43163:SF6">
    <property type="entry name" value="DIPEPTIDE TRANSPORT SYSTEM PERMEASE PROTEIN DPPB-RELATED"/>
    <property type="match status" value="1"/>
</dbReference>
<dbReference type="CDD" id="cd06261">
    <property type="entry name" value="TM_PBP2"/>
    <property type="match status" value="1"/>
</dbReference>
<evidence type="ECO:0000256" key="5">
    <source>
        <dbReference type="ARBA" id="ARBA00022989"/>
    </source>
</evidence>
<comment type="caution">
    <text evidence="9">The sequence shown here is derived from an EMBL/GenBank/DDBJ whole genome shotgun (WGS) entry which is preliminary data.</text>
</comment>